<evidence type="ECO:0000259" key="2">
    <source>
        <dbReference type="Pfam" id="PF14498"/>
    </source>
</evidence>
<evidence type="ECO:0000313" key="6">
    <source>
        <dbReference type="Proteomes" id="UP000660454"/>
    </source>
</evidence>
<keyword evidence="1" id="KW-0732">Signal</keyword>
<proteinExistence type="predicted"/>
<dbReference type="RefSeq" id="WP_204049302.1">
    <property type="nucleotide sequence ID" value="NZ_BOOF01000018.1"/>
</dbReference>
<feature type="domain" description="Glycosyl hydrolase family 95 catalytic" evidence="4">
    <location>
        <begin position="307"/>
        <end position="700"/>
    </location>
</feature>
<dbReference type="Gene3D" id="1.50.10.10">
    <property type="match status" value="1"/>
</dbReference>
<dbReference type="EMBL" id="BOOF01000018">
    <property type="protein sequence ID" value="GIH62673.1"/>
    <property type="molecule type" value="Genomic_DNA"/>
</dbReference>
<evidence type="ECO:0000259" key="3">
    <source>
        <dbReference type="Pfam" id="PF21307"/>
    </source>
</evidence>
<name>A0ABQ4GMQ3_9ACTN</name>
<dbReference type="Pfam" id="PF22124">
    <property type="entry name" value="Glyco_hydro_95_cat"/>
    <property type="match status" value="1"/>
</dbReference>
<dbReference type="SUPFAM" id="SSF49899">
    <property type="entry name" value="Concanavalin A-like lectins/glucanases"/>
    <property type="match status" value="1"/>
</dbReference>
<dbReference type="InterPro" id="IPR008928">
    <property type="entry name" value="6-hairpin_glycosidase_sf"/>
</dbReference>
<dbReference type="PANTHER" id="PTHR31084:SF19">
    <property type="entry name" value="GLYCOSYL HYDROLASE FAMILY 95 N-TERMINAL DOMAIN-CONTAINING PROTEIN"/>
    <property type="match status" value="1"/>
</dbReference>
<dbReference type="Pfam" id="PF13385">
    <property type="entry name" value="Laminin_G_3"/>
    <property type="match status" value="1"/>
</dbReference>
<dbReference type="Gene3D" id="2.60.120.200">
    <property type="match status" value="1"/>
</dbReference>
<feature type="domain" description="Alpha fucosidase A-like C-terminal" evidence="3">
    <location>
        <begin position="702"/>
        <end position="798"/>
    </location>
</feature>
<dbReference type="Pfam" id="PF14498">
    <property type="entry name" value="Glyco_hyd_65N_2"/>
    <property type="match status" value="1"/>
</dbReference>
<keyword evidence="6" id="KW-1185">Reference proteome</keyword>
<feature type="domain" description="Glycosyl hydrolase family 95 N-terminal" evidence="2">
    <location>
        <begin position="44"/>
        <end position="282"/>
    </location>
</feature>
<dbReference type="InterPro" id="IPR049053">
    <property type="entry name" value="AFCA-like_C"/>
</dbReference>
<accession>A0ABQ4GMQ3</accession>
<dbReference type="Proteomes" id="UP000660454">
    <property type="component" value="Unassembled WGS sequence"/>
</dbReference>
<dbReference type="InterPro" id="IPR012341">
    <property type="entry name" value="6hp_glycosidase-like_sf"/>
</dbReference>
<gene>
    <name evidence="5" type="ORF">Msi02_34900</name>
</gene>
<dbReference type="InterPro" id="IPR054363">
    <property type="entry name" value="GH95_cat"/>
</dbReference>
<dbReference type="InterPro" id="IPR013320">
    <property type="entry name" value="ConA-like_dom_sf"/>
</dbReference>
<evidence type="ECO:0000256" key="1">
    <source>
        <dbReference type="SAM" id="SignalP"/>
    </source>
</evidence>
<evidence type="ECO:0008006" key="7">
    <source>
        <dbReference type="Google" id="ProtNLM"/>
    </source>
</evidence>
<feature type="signal peptide" evidence="1">
    <location>
        <begin position="1"/>
        <end position="28"/>
    </location>
</feature>
<dbReference type="PANTHER" id="PTHR31084">
    <property type="entry name" value="ALPHA-L-FUCOSIDASE 2"/>
    <property type="match status" value="1"/>
</dbReference>
<reference evidence="5 6" key="1">
    <citation type="submission" date="2021-01" db="EMBL/GenBank/DDBJ databases">
        <title>Whole genome shotgun sequence of Microbispora siamensis NBRC 104113.</title>
        <authorList>
            <person name="Komaki H."/>
            <person name="Tamura T."/>
        </authorList>
    </citation>
    <scope>NUCLEOTIDE SEQUENCE [LARGE SCALE GENOMIC DNA]</scope>
    <source>
        <strain evidence="5 6">NBRC 104113</strain>
    </source>
</reference>
<dbReference type="SUPFAM" id="SSF48208">
    <property type="entry name" value="Six-hairpin glycosidases"/>
    <property type="match status" value="1"/>
</dbReference>
<comment type="caution">
    <text evidence="5">The sequence shown here is derived from an EMBL/GenBank/DDBJ whole genome shotgun (WGS) entry which is preliminary data.</text>
</comment>
<dbReference type="Pfam" id="PF21307">
    <property type="entry name" value="Glyco_hydro_95_C"/>
    <property type="match status" value="1"/>
</dbReference>
<evidence type="ECO:0000259" key="4">
    <source>
        <dbReference type="Pfam" id="PF22124"/>
    </source>
</evidence>
<dbReference type="InterPro" id="IPR027414">
    <property type="entry name" value="GH95_N_dom"/>
</dbReference>
<feature type="chain" id="PRO_5045237218" description="Alpha-L-fucosidase 2" evidence="1">
    <location>
        <begin position="29"/>
        <end position="1112"/>
    </location>
</feature>
<organism evidence="5 6">
    <name type="scientific">Microbispora siamensis</name>
    <dbReference type="NCBI Taxonomy" id="564413"/>
    <lineage>
        <taxon>Bacteria</taxon>
        <taxon>Bacillati</taxon>
        <taxon>Actinomycetota</taxon>
        <taxon>Actinomycetes</taxon>
        <taxon>Streptosporangiales</taxon>
        <taxon>Streptosporangiaceae</taxon>
        <taxon>Microbispora</taxon>
    </lineage>
</organism>
<evidence type="ECO:0000313" key="5">
    <source>
        <dbReference type="EMBL" id="GIH62673.1"/>
    </source>
</evidence>
<protein>
    <recommendedName>
        <fullName evidence="7">Alpha-L-fucosidase 2</fullName>
    </recommendedName>
</protein>
<sequence>MPHPSLRLPAVLAAVLALAAGLAPPEQAAAEPAQQAGAPDNLTLWYDRPATDWETQALPIGNGPLGAKIFGGVATEQLQFNEKTLWTGGPGSPGYDFGNWKTPRPDAIAEVQRQIDRDGRMAPDAVAAKLGQPKTGFGAYQTFGDLYLDFAGAPRNPTAYRRELSLRDAVARVSYAADGVTYSREYFASHPGNVIVGRLSADQDGKVSFTLRHTSPRSDKTVTASGGRLTIRGALSDNKMKFEAQVQVINQGGTRTDDGDKVTVTGADSAMFVLSAGTDYAGDYPAYRGPDPHAKVTAAVDAAAGKSYDQLKQAHLADYRGLFDRVKLDIGQSTPAVPTDQLRRAYTGGGSADDRALEALMFAYGRYLLISSSREDDLLPANLQGVWNNSTSPPWSADYHVNINLQMNYWLAEQTNLDETTRPYDRYVSAMVAPGAKTAREMYGARGWVVNNETNPFGFTGVHDWATAFWFPEAAAWTTQQLYDRYRFTGDVAYLRDTAYPVIKGAAEFWLDFLHTDPRDGTLVVSPSYSPEHGDFSAGASMSQQIVREVLTNALAAAKKLGVDENFQAEVKAKLATLDPGIRVGSWGQLQEWKSDWDSKTDDHRHVSHLYALHPGNQIVAGTPEAEAAKVSLAARGDGGTGWSKAWKINFWARLLDGDHALKMLSEQIKTSTLDNLWDTHPPFQIDGNFGATSGMAEMLVQSQHDYVHVLPALPSAWKNGSFSGLRARGDVTVDATWKNGAADTITVHPGKTGPITVKSGFIAGRYRVHDGRGHEVGPHRDGDTLTWNATAGTAYTIQNETAIILTAPAATGPDASFPVEVAVTATRKRSVPASDVTLTLPKGWTAAPATVHLPASAPGRTRTATFTVTSGPADGTRSARITATATGDDWTGSAAATLALNPCATPSPDRPLVAWDPSSGDTVTDASGNGRDARIVGGAAYDAGAPSGSGLVLSGSTYLTTGNTTLGYLPEATFAAEVKVAGSGYRRLFDSQPSGNPGTDGIIVDLTPSNTLRFIGAGLNVGINTTIPTGRWIDLVVTLAKGGAIDVYVDGVRVAGGQATGDGITGCTSRPLRFAADQGGGQRLSGAVDRMAIFATRLPPEQVKTWRDLAF</sequence>